<accession>A0A9Q0YV89</accession>
<protein>
    <submittedName>
        <fullName evidence="1">Uncharacterized protein</fullName>
    </submittedName>
</protein>
<organism evidence="1 2">
    <name type="scientific">Salix purpurea</name>
    <name type="common">Purple osier willow</name>
    <dbReference type="NCBI Taxonomy" id="77065"/>
    <lineage>
        <taxon>Eukaryota</taxon>
        <taxon>Viridiplantae</taxon>
        <taxon>Streptophyta</taxon>
        <taxon>Embryophyta</taxon>
        <taxon>Tracheophyta</taxon>
        <taxon>Spermatophyta</taxon>
        <taxon>Magnoliopsida</taxon>
        <taxon>eudicotyledons</taxon>
        <taxon>Gunneridae</taxon>
        <taxon>Pentapetalae</taxon>
        <taxon>rosids</taxon>
        <taxon>fabids</taxon>
        <taxon>Malpighiales</taxon>
        <taxon>Salicaceae</taxon>
        <taxon>Saliceae</taxon>
        <taxon>Salix</taxon>
    </lineage>
</organism>
<dbReference type="EMBL" id="JAPFFK010000015">
    <property type="protein sequence ID" value="KAJ6711314.1"/>
    <property type="molecule type" value="Genomic_DNA"/>
</dbReference>
<reference evidence="1" key="1">
    <citation type="submission" date="2022-11" db="EMBL/GenBank/DDBJ databases">
        <authorList>
            <person name="Hyden B.L."/>
            <person name="Feng K."/>
            <person name="Yates T."/>
            <person name="Jawdy S."/>
            <person name="Smart L.B."/>
            <person name="Muchero W."/>
        </authorList>
    </citation>
    <scope>NUCLEOTIDE SEQUENCE</scope>
    <source>
        <tissue evidence="1">Shoot tip</tissue>
    </source>
</reference>
<dbReference type="Proteomes" id="UP001151532">
    <property type="component" value="Chromosome 1"/>
</dbReference>
<keyword evidence="2" id="KW-1185">Reference proteome</keyword>
<dbReference type="AlphaFoldDB" id="A0A9Q0YV89"/>
<reference evidence="1" key="2">
    <citation type="journal article" date="2023" name="Int. J. Mol. Sci.">
        <title>De Novo Assembly and Annotation of 11 Diverse Shrub Willow (Salix) Genomes Reveals Novel Gene Organization in Sex-Linked Regions.</title>
        <authorList>
            <person name="Hyden B."/>
            <person name="Feng K."/>
            <person name="Yates T.B."/>
            <person name="Jawdy S."/>
            <person name="Cereghino C."/>
            <person name="Smart L.B."/>
            <person name="Muchero W."/>
        </authorList>
    </citation>
    <scope>NUCLEOTIDE SEQUENCE</scope>
    <source>
        <tissue evidence="1">Shoot tip</tissue>
    </source>
</reference>
<evidence type="ECO:0000313" key="1">
    <source>
        <dbReference type="EMBL" id="KAJ6711314.1"/>
    </source>
</evidence>
<evidence type="ECO:0000313" key="2">
    <source>
        <dbReference type="Proteomes" id="UP001151532"/>
    </source>
</evidence>
<gene>
    <name evidence="1" type="ORF">OIU79_007713</name>
</gene>
<proteinExistence type="predicted"/>
<sequence>MDQHHLSLKCSLWLTPPIDCQFLRPFSETSNSRRDSTRSTLRLQTLLSSSGPSSCPFAGILIHPRDQYLPASGFNL</sequence>
<name>A0A9Q0YV89_SALPP</name>
<comment type="caution">
    <text evidence="1">The sequence shown here is derived from an EMBL/GenBank/DDBJ whole genome shotgun (WGS) entry which is preliminary data.</text>
</comment>